<evidence type="ECO:0000256" key="3">
    <source>
        <dbReference type="SAM" id="Phobius"/>
    </source>
</evidence>
<keyword evidence="3" id="KW-0472">Membrane</keyword>
<dbReference type="PANTHER" id="PTHR24637">
    <property type="entry name" value="COLLAGEN"/>
    <property type="match status" value="1"/>
</dbReference>
<keyword evidence="1" id="KW-0677">Repeat</keyword>
<dbReference type="GO" id="GO:0042302">
    <property type="term" value="F:structural constituent of cuticle"/>
    <property type="evidence" value="ECO:0007669"/>
    <property type="project" value="InterPro"/>
</dbReference>
<feature type="compositionally biased region" description="Gly residues" evidence="2">
    <location>
        <begin position="404"/>
        <end position="413"/>
    </location>
</feature>
<dbReference type="SMART" id="SM01088">
    <property type="entry name" value="Col_cuticle_N"/>
    <property type="match status" value="1"/>
</dbReference>
<dbReference type="Proteomes" id="UP000887565">
    <property type="component" value="Unplaced"/>
</dbReference>
<feature type="compositionally biased region" description="Polar residues" evidence="2">
    <location>
        <begin position="369"/>
        <end position="391"/>
    </location>
</feature>
<feature type="region of interest" description="Disordered" evidence="2">
    <location>
        <begin position="116"/>
        <end position="177"/>
    </location>
</feature>
<evidence type="ECO:0000313" key="5">
    <source>
        <dbReference type="Proteomes" id="UP000887565"/>
    </source>
</evidence>
<keyword evidence="3" id="KW-1133">Transmembrane helix</keyword>
<dbReference type="InterPro" id="IPR008160">
    <property type="entry name" value="Collagen"/>
</dbReference>
<feature type="domain" description="Nematode cuticle collagen N-terminal" evidence="4">
    <location>
        <begin position="27"/>
        <end position="79"/>
    </location>
</feature>
<protein>
    <submittedName>
        <fullName evidence="6">Nematode cuticle collagen N-terminal domain-containing protein</fullName>
    </submittedName>
</protein>
<dbReference type="Pfam" id="PF01391">
    <property type="entry name" value="Collagen"/>
    <property type="match status" value="1"/>
</dbReference>
<dbReference type="InterPro" id="IPR002486">
    <property type="entry name" value="Col_cuticle_N"/>
</dbReference>
<feature type="region of interest" description="Disordered" evidence="2">
    <location>
        <begin position="210"/>
        <end position="321"/>
    </location>
</feature>
<dbReference type="PANTHER" id="PTHR24637:SF417">
    <property type="entry name" value="COL_CUTICLE_N DOMAIN-CONTAINING PROTEIN"/>
    <property type="match status" value="1"/>
</dbReference>
<evidence type="ECO:0000313" key="6">
    <source>
        <dbReference type="WBParaSite" id="nRc.2.0.1.t37536-RA"/>
    </source>
</evidence>
<proteinExistence type="predicted"/>
<dbReference type="WBParaSite" id="nRc.2.0.1.t37536-RA">
    <property type="protein sequence ID" value="nRc.2.0.1.t37536-RA"/>
    <property type="gene ID" value="nRc.2.0.1.g37536"/>
</dbReference>
<dbReference type="OMA" id="HHVGHRI"/>
<evidence type="ECO:0000256" key="2">
    <source>
        <dbReference type="SAM" id="MobiDB-lite"/>
    </source>
</evidence>
<feature type="compositionally biased region" description="Low complexity" evidence="2">
    <location>
        <begin position="303"/>
        <end position="317"/>
    </location>
</feature>
<feature type="compositionally biased region" description="Low complexity" evidence="2">
    <location>
        <begin position="153"/>
        <end position="169"/>
    </location>
</feature>
<evidence type="ECO:0000259" key="4">
    <source>
        <dbReference type="SMART" id="SM01088"/>
    </source>
</evidence>
<feature type="transmembrane region" description="Helical" evidence="3">
    <location>
        <begin position="27"/>
        <end position="51"/>
    </location>
</feature>
<organism evidence="5 6">
    <name type="scientific">Romanomermis culicivorax</name>
    <name type="common">Nematode worm</name>
    <dbReference type="NCBI Taxonomy" id="13658"/>
    <lineage>
        <taxon>Eukaryota</taxon>
        <taxon>Metazoa</taxon>
        <taxon>Ecdysozoa</taxon>
        <taxon>Nematoda</taxon>
        <taxon>Enoplea</taxon>
        <taxon>Dorylaimia</taxon>
        <taxon>Mermithida</taxon>
        <taxon>Mermithoidea</taxon>
        <taxon>Mermithidae</taxon>
        <taxon>Romanomermis</taxon>
    </lineage>
</organism>
<feature type="region of interest" description="Disordered" evidence="2">
    <location>
        <begin position="341"/>
        <end position="424"/>
    </location>
</feature>
<name>A0A915KHR5_ROMCU</name>
<evidence type="ECO:0000256" key="1">
    <source>
        <dbReference type="ARBA" id="ARBA00022737"/>
    </source>
</evidence>
<dbReference type="AlphaFoldDB" id="A0A915KHR5"/>
<dbReference type="Pfam" id="PF01484">
    <property type="entry name" value="Col_cuticle_N"/>
    <property type="match status" value="1"/>
</dbReference>
<keyword evidence="5" id="KW-1185">Reference proteome</keyword>
<keyword evidence="3" id="KW-0812">Transmembrane</keyword>
<reference evidence="6" key="1">
    <citation type="submission" date="2022-11" db="UniProtKB">
        <authorList>
            <consortium name="WormBaseParasite"/>
        </authorList>
    </citation>
    <scope>IDENTIFICATION</scope>
</reference>
<accession>A0A915KHR5</accession>
<feature type="compositionally biased region" description="Low complexity" evidence="2">
    <location>
        <begin position="245"/>
        <end position="256"/>
    </location>
</feature>
<sequence>MWVTEKFSLAEVQRFSFPNKTMETAHFAAIFSIFLGSFAIAFNFVALPLLFGKIEEMRNKFSIEISVFKIDSDETWNLMMDAKKIHYARHARYISTDLEFDGSSFAYSGYNNNGVEGRGMPYQRDSPLNSTSPKTGDDLSSAFAESTIDNLCPAGSPGAPGASGQDGQPGKMGEDGLPGLSALEVKLFDEEMCLRCPHGPPGLPGLVGPTGLPGKKGSRGHVGKTGLNGENGKIGPNGLRGQQGLPGKPGIKGVPGKPAPGGKGLKGPKGARGPIGRAGPQGESGKPSFANLGIGLQGLSGRPGTNGAAGKTGAKGPVGPPGFIGSEGGYCPCPKELRKLGSSTTAEAPTIGQPPAVQAPGGNSLGRRPSNNIDFSSGFAGNQDQQKQHVQSGLYDSYNSRGFDNGGYGGQKFGAGQPPFNKKK</sequence>